<evidence type="ECO:0000313" key="2">
    <source>
        <dbReference type="EMBL" id="TSB02228.1"/>
    </source>
</evidence>
<dbReference type="InterPro" id="IPR004891">
    <property type="entry name" value="Mercury-R_MerC"/>
</dbReference>
<dbReference type="Proteomes" id="UP000320160">
    <property type="component" value="Unassembled WGS sequence"/>
</dbReference>
<evidence type="ECO:0000256" key="1">
    <source>
        <dbReference type="SAM" id="Phobius"/>
    </source>
</evidence>
<feature type="transmembrane region" description="Helical" evidence="1">
    <location>
        <begin position="110"/>
        <end position="128"/>
    </location>
</feature>
<organism evidence="2 3">
    <name type="scientific">Sphingorhabdus contaminans</name>
    <dbReference type="NCBI Taxonomy" id="1343899"/>
    <lineage>
        <taxon>Bacteria</taxon>
        <taxon>Pseudomonadati</taxon>
        <taxon>Pseudomonadota</taxon>
        <taxon>Alphaproteobacteria</taxon>
        <taxon>Sphingomonadales</taxon>
        <taxon>Sphingomonadaceae</taxon>
        <taxon>Sphingorhabdus</taxon>
    </lineage>
</organism>
<feature type="transmembrane region" description="Helical" evidence="1">
    <location>
        <begin position="23"/>
        <end position="44"/>
    </location>
</feature>
<gene>
    <name evidence="2" type="ORF">FOM92_14050</name>
</gene>
<proteinExistence type="predicted"/>
<feature type="transmembrane region" description="Helical" evidence="1">
    <location>
        <begin position="56"/>
        <end position="73"/>
    </location>
</feature>
<keyword evidence="3" id="KW-1185">Reference proteome</keyword>
<dbReference type="AlphaFoldDB" id="A0A553WC03"/>
<dbReference type="EMBL" id="VKKU01000002">
    <property type="protein sequence ID" value="TSB02228.1"/>
    <property type="molecule type" value="Genomic_DNA"/>
</dbReference>
<accession>A0A553WC03</accession>
<keyword evidence="1" id="KW-0472">Membrane</keyword>
<dbReference type="OrthoDB" id="7471688at2"/>
<dbReference type="GO" id="GO:0016020">
    <property type="term" value="C:membrane"/>
    <property type="evidence" value="ECO:0007669"/>
    <property type="project" value="InterPro"/>
</dbReference>
<dbReference type="Pfam" id="PF03203">
    <property type="entry name" value="MerC"/>
    <property type="match status" value="1"/>
</dbReference>
<sequence>MCPSFNQGVKCVSGFGRILDRAAIGLSSLCLVHCLATPMLLLLLPAASLGLVLPEAFHIWMLSAAIPISILALRSGHKHHRRRLPMLGAATGLGLLGFGALFIANSRIELVITVAGAICLAGAHVWNARLAARKVPN</sequence>
<reference evidence="2 3" key="1">
    <citation type="submission" date="2019-07" db="EMBL/GenBank/DDBJ databases">
        <authorList>
            <person name="Park M."/>
        </authorList>
    </citation>
    <scope>NUCLEOTIDE SEQUENCE [LARGE SCALE GENOMIC DNA]</scope>
    <source>
        <strain evidence="2 3">KCTC32445</strain>
    </source>
</reference>
<comment type="caution">
    <text evidence="2">The sequence shown here is derived from an EMBL/GenBank/DDBJ whole genome shotgun (WGS) entry which is preliminary data.</text>
</comment>
<protein>
    <submittedName>
        <fullName evidence="2">MerC domain-containing protein</fullName>
    </submittedName>
</protein>
<dbReference type="GO" id="GO:0015097">
    <property type="term" value="F:mercury ion transmembrane transporter activity"/>
    <property type="evidence" value="ECO:0007669"/>
    <property type="project" value="InterPro"/>
</dbReference>
<evidence type="ECO:0000313" key="3">
    <source>
        <dbReference type="Proteomes" id="UP000320160"/>
    </source>
</evidence>
<keyword evidence="1" id="KW-1133">Transmembrane helix</keyword>
<name>A0A553WC03_9SPHN</name>
<keyword evidence="1" id="KW-0812">Transmembrane</keyword>
<feature type="transmembrane region" description="Helical" evidence="1">
    <location>
        <begin position="85"/>
        <end position="104"/>
    </location>
</feature>